<dbReference type="STRING" id="105785.A0A2J7R8S9"/>
<evidence type="ECO:0000256" key="2">
    <source>
        <dbReference type="PIRSR" id="PIRSR000915-1"/>
    </source>
</evidence>
<dbReference type="InParanoid" id="A0A2J7R8S9"/>
<proteinExistence type="predicted"/>
<dbReference type="PANTHER" id="PTHR19288">
    <property type="entry name" value="4-NITROPHENYLPHOSPHATASE-RELATED"/>
    <property type="match status" value="1"/>
</dbReference>
<dbReference type="FunCoup" id="A0A2J7R8S9">
    <property type="interactions" value="1059"/>
</dbReference>
<dbReference type="InterPro" id="IPR006349">
    <property type="entry name" value="PGP_euk"/>
</dbReference>
<keyword evidence="6" id="KW-1185">Reference proteome</keyword>
<dbReference type="Pfam" id="PF13344">
    <property type="entry name" value="Hydrolase_6"/>
    <property type="match status" value="1"/>
</dbReference>
<protein>
    <submittedName>
        <fullName evidence="5">Glycerol-3-phosphate phosphatase</fullName>
    </submittedName>
</protein>
<dbReference type="InterPro" id="IPR006357">
    <property type="entry name" value="HAD-SF_hydro_IIA"/>
</dbReference>
<dbReference type="NCBIfam" id="TIGR01460">
    <property type="entry name" value="HAD-SF-IIA"/>
    <property type="match status" value="1"/>
</dbReference>
<dbReference type="NCBIfam" id="TIGR01452">
    <property type="entry name" value="PGP_euk"/>
    <property type="match status" value="1"/>
</dbReference>
<dbReference type="GO" id="GO:0005737">
    <property type="term" value="C:cytoplasm"/>
    <property type="evidence" value="ECO:0007669"/>
    <property type="project" value="TreeGrafter"/>
</dbReference>
<reference evidence="5 6" key="1">
    <citation type="submission" date="2017-12" db="EMBL/GenBank/DDBJ databases">
        <title>Hemimetabolous genomes reveal molecular basis of termite eusociality.</title>
        <authorList>
            <person name="Harrison M.C."/>
            <person name="Jongepier E."/>
            <person name="Robertson H.M."/>
            <person name="Arning N."/>
            <person name="Bitard-Feildel T."/>
            <person name="Chao H."/>
            <person name="Childers C.P."/>
            <person name="Dinh H."/>
            <person name="Doddapaneni H."/>
            <person name="Dugan S."/>
            <person name="Gowin J."/>
            <person name="Greiner C."/>
            <person name="Han Y."/>
            <person name="Hu H."/>
            <person name="Hughes D.S.T."/>
            <person name="Huylmans A.-K."/>
            <person name="Kemena C."/>
            <person name="Kremer L.P.M."/>
            <person name="Lee S.L."/>
            <person name="Lopez-Ezquerra A."/>
            <person name="Mallet L."/>
            <person name="Monroy-Kuhn J.M."/>
            <person name="Moser A."/>
            <person name="Murali S.C."/>
            <person name="Muzny D.M."/>
            <person name="Otani S."/>
            <person name="Piulachs M.-D."/>
            <person name="Poelchau M."/>
            <person name="Qu J."/>
            <person name="Schaub F."/>
            <person name="Wada-Katsumata A."/>
            <person name="Worley K.C."/>
            <person name="Xie Q."/>
            <person name="Ylla G."/>
            <person name="Poulsen M."/>
            <person name="Gibbs R.A."/>
            <person name="Schal C."/>
            <person name="Richards S."/>
            <person name="Belles X."/>
            <person name="Korb J."/>
            <person name="Bornberg-Bauer E."/>
        </authorList>
    </citation>
    <scope>NUCLEOTIDE SEQUENCE [LARGE SCALE GENOMIC DNA]</scope>
    <source>
        <tissue evidence="5">Whole body</tissue>
    </source>
</reference>
<dbReference type="PANTHER" id="PTHR19288:SF93">
    <property type="entry name" value="FI11325P-RELATED"/>
    <property type="match status" value="1"/>
</dbReference>
<evidence type="ECO:0000256" key="4">
    <source>
        <dbReference type="PIRSR" id="PIRSR000915-3"/>
    </source>
</evidence>
<gene>
    <name evidence="5" type="ORF">B7P43_G00398</name>
</gene>
<sequence>MFTLISSLSKSFSYCGENALRSIRMSIKNLASLSRDEVKNLFSSIDTILTDCDGVLWLHMKILPGAPDVLNKFREMGKRVFYITNNNVITREEFCVKCDKLGFTSTKDDVLTTSYLTACYLHDIGFKKKVYVVGTSGISRELSRLGIRSFGVGPDPLISDVATLVMKDFKLDPDVGAVIVGFDEYISYPKILKAASYLNHPDCLFIATNTDERGPSFINDCVIPGTGSMVAAIETCAGRKPFLIGKPSTYIIDAIRKRYNVDPERTLMIGDRCNTDILLGTRCGFKTLLVLSGVNTLDDVMNWKQSDNEEDRGLVPDYYIGKLGDLLPLLT</sequence>
<dbReference type="AlphaFoldDB" id="A0A2J7R8S9"/>
<dbReference type="EMBL" id="NEVH01006721">
    <property type="protein sequence ID" value="PNF37241.1"/>
    <property type="molecule type" value="Genomic_DNA"/>
</dbReference>
<dbReference type="InterPro" id="IPR023214">
    <property type="entry name" value="HAD_sf"/>
</dbReference>
<evidence type="ECO:0000256" key="1">
    <source>
        <dbReference type="ARBA" id="ARBA00022801"/>
    </source>
</evidence>
<keyword evidence="4" id="KW-0460">Magnesium</keyword>
<dbReference type="Pfam" id="PF13242">
    <property type="entry name" value="Hydrolase_like"/>
    <property type="match status" value="1"/>
</dbReference>
<comment type="caution">
    <text evidence="5">The sequence shown here is derived from an EMBL/GenBank/DDBJ whole genome shotgun (WGS) entry which is preliminary data.</text>
</comment>
<dbReference type="OrthoDB" id="413953at2759"/>
<evidence type="ECO:0000256" key="3">
    <source>
        <dbReference type="PIRSR" id="PIRSR000915-2"/>
    </source>
</evidence>
<dbReference type="Proteomes" id="UP000235965">
    <property type="component" value="Unassembled WGS sequence"/>
</dbReference>
<dbReference type="GO" id="GO:0016791">
    <property type="term" value="F:phosphatase activity"/>
    <property type="evidence" value="ECO:0007669"/>
    <property type="project" value="InterPro"/>
</dbReference>
<feature type="binding site" evidence="4">
    <location>
        <position position="271"/>
    </location>
    <ligand>
        <name>Mg(2+)</name>
        <dbReference type="ChEBI" id="CHEBI:18420"/>
    </ligand>
</feature>
<feature type="binding site" evidence="4">
    <location>
        <position position="51"/>
    </location>
    <ligand>
        <name>Mg(2+)</name>
        <dbReference type="ChEBI" id="CHEBI:18420"/>
    </ligand>
</feature>
<dbReference type="GO" id="GO:0046872">
    <property type="term" value="F:metal ion binding"/>
    <property type="evidence" value="ECO:0007669"/>
    <property type="project" value="UniProtKB-KW"/>
</dbReference>
<dbReference type="Gene3D" id="3.40.50.1000">
    <property type="entry name" value="HAD superfamily/HAD-like"/>
    <property type="match status" value="2"/>
</dbReference>
<dbReference type="PIRSF" id="PIRSF000915">
    <property type="entry name" value="PGP-type_phosphatase"/>
    <property type="match status" value="1"/>
</dbReference>
<keyword evidence="4" id="KW-0479">Metal-binding</keyword>
<accession>A0A2J7R8S9</accession>
<keyword evidence="1" id="KW-0378">Hydrolase</keyword>
<dbReference type="InterPro" id="IPR036412">
    <property type="entry name" value="HAD-like_sf"/>
</dbReference>
<feature type="binding site" evidence="3">
    <location>
        <position position="246"/>
    </location>
    <ligand>
        <name>substrate</name>
    </ligand>
</feature>
<dbReference type="SUPFAM" id="SSF56784">
    <property type="entry name" value="HAD-like"/>
    <property type="match status" value="1"/>
</dbReference>
<feature type="binding site" evidence="4">
    <location>
        <position position="53"/>
    </location>
    <ligand>
        <name>Mg(2+)</name>
        <dbReference type="ChEBI" id="CHEBI:18420"/>
    </ligand>
</feature>
<comment type="cofactor">
    <cofactor evidence="4">
        <name>Mg(2+)</name>
        <dbReference type="ChEBI" id="CHEBI:18420"/>
    </cofactor>
    <text evidence="4">Divalent metal ions. Mg(2+) is the most effective.</text>
</comment>
<evidence type="ECO:0000313" key="6">
    <source>
        <dbReference type="Proteomes" id="UP000235965"/>
    </source>
</evidence>
<evidence type="ECO:0000313" key="5">
    <source>
        <dbReference type="EMBL" id="PNF37241.1"/>
    </source>
</evidence>
<feature type="active site" description="Proton donor" evidence="2">
    <location>
        <position position="53"/>
    </location>
</feature>
<organism evidence="5 6">
    <name type="scientific">Cryptotermes secundus</name>
    <dbReference type="NCBI Taxonomy" id="105785"/>
    <lineage>
        <taxon>Eukaryota</taxon>
        <taxon>Metazoa</taxon>
        <taxon>Ecdysozoa</taxon>
        <taxon>Arthropoda</taxon>
        <taxon>Hexapoda</taxon>
        <taxon>Insecta</taxon>
        <taxon>Pterygota</taxon>
        <taxon>Neoptera</taxon>
        <taxon>Polyneoptera</taxon>
        <taxon>Dictyoptera</taxon>
        <taxon>Blattodea</taxon>
        <taxon>Blattoidea</taxon>
        <taxon>Termitoidae</taxon>
        <taxon>Kalotermitidae</taxon>
        <taxon>Cryptotermitinae</taxon>
        <taxon>Cryptotermes</taxon>
    </lineage>
</organism>
<name>A0A2J7R8S9_9NEOP</name>
<feature type="active site" description="Nucleophile" evidence="2">
    <location>
        <position position="51"/>
    </location>
</feature>